<dbReference type="SUPFAM" id="SSF56176">
    <property type="entry name" value="FAD-binding/transporter-associated domain-like"/>
    <property type="match status" value="1"/>
</dbReference>
<name>A0A6A6DGR7_9PEZI</name>
<dbReference type="Gene3D" id="3.30.465.10">
    <property type="match status" value="2"/>
</dbReference>
<keyword evidence="3" id="KW-0274">FAD</keyword>
<keyword evidence="4" id="KW-0560">Oxidoreductase</keyword>
<dbReference type="PANTHER" id="PTHR42973">
    <property type="entry name" value="BINDING OXIDOREDUCTASE, PUTATIVE (AFU_ORTHOLOGUE AFUA_1G17690)-RELATED"/>
    <property type="match status" value="1"/>
</dbReference>
<organism evidence="6 7">
    <name type="scientific">Zopfia rhizophila CBS 207.26</name>
    <dbReference type="NCBI Taxonomy" id="1314779"/>
    <lineage>
        <taxon>Eukaryota</taxon>
        <taxon>Fungi</taxon>
        <taxon>Dikarya</taxon>
        <taxon>Ascomycota</taxon>
        <taxon>Pezizomycotina</taxon>
        <taxon>Dothideomycetes</taxon>
        <taxon>Dothideomycetes incertae sedis</taxon>
        <taxon>Zopfiaceae</taxon>
        <taxon>Zopfia</taxon>
    </lineage>
</organism>
<dbReference type="GO" id="GO:0050660">
    <property type="term" value="F:flavin adenine dinucleotide binding"/>
    <property type="evidence" value="ECO:0007669"/>
    <property type="project" value="InterPro"/>
</dbReference>
<dbReference type="InterPro" id="IPR006094">
    <property type="entry name" value="Oxid_FAD_bind_N"/>
</dbReference>
<protein>
    <recommendedName>
        <fullName evidence="5">FAD linked oxidase N-terminal domain-containing protein</fullName>
    </recommendedName>
</protein>
<dbReference type="Pfam" id="PF01565">
    <property type="entry name" value="FAD_binding_4"/>
    <property type="match status" value="1"/>
</dbReference>
<gene>
    <name evidence="6" type="ORF">K469DRAFT_803085</name>
</gene>
<evidence type="ECO:0000256" key="2">
    <source>
        <dbReference type="ARBA" id="ARBA00022630"/>
    </source>
</evidence>
<dbReference type="EMBL" id="ML994674">
    <property type="protein sequence ID" value="KAF2178657.1"/>
    <property type="molecule type" value="Genomic_DNA"/>
</dbReference>
<evidence type="ECO:0000313" key="7">
    <source>
        <dbReference type="Proteomes" id="UP000800200"/>
    </source>
</evidence>
<dbReference type="InterPro" id="IPR050416">
    <property type="entry name" value="FAD-linked_Oxidoreductase"/>
</dbReference>
<dbReference type="InterPro" id="IPR016169">
    <property type="entry name" value="FAD-bd_PCMH_sub2"/>
</dbReference>
<accession>A0A6A6DGR7</accession>
<dbReference type="PANTHER" id="PTHR42973:SF22">
    <property type="entry name" value="FAD-BINDING PCMH-TYPE DOMAIN-CONTAINING PROTEIN-RELATED"/>
    <property type="match status" value="1"/>
</dbReference>
<comment type="similarity">
    <text evidence="1">Belongs to the oxygen-dependent FAD-linked oxidoreductase family.</text>
</comment>
<dbReference type="OrthoDB" id="2151789at2759"/>
<evidence type="ECO:0000256" key="1">
    <source>
        <dbReference type="ARBA" id="ARBA00005466"/>
    </source>
</evidence>
<sequence length="409" mass="44465">MRSGSKCKLLSIALPAKVFGPGNTAYKASIASYWAQQGIKSQPRCVVSALKVSDISTIHRVISSRKAGNDFPCKLAIRSVGHGVYGSSNEGDGITVDISAMNSISVNDARNLTSIGPGAKCEDVYLKLDTIGLGVLASVEQHSDLFVALRGGSNNCGVITRVDIRTFEQGEIWAKQHLNVFYNFIANPKYDPYAFVIQSFGVNNDLEAAVRNSYAYTKPETSPSVIQELSDIDSLFDTTRTLNLANFTIEMASSSPPGLRQIIATTAYIANLDMLEASYEIFDASVAYLSHMPGLQYSWSNQGIPPSITSKTRVLGGNVLNLDPVDGTLILCLITATWNTTADDDTVTKVIQDVIRTVDATSKAKGVFHSFMYLNHVAEWRLDMLIAMSREYDLHGTLQKVVPGGFKLP</sequence>
<evidence type="ECO:0000256" key="3">
    <source>
        <dbReference type="ARBA" id="ARBA00022827"/>
    </source>
</evidence>
<evidence type="ECO:0000313" key="6">
    <source>
        <dbReference type="EMBL" id="KAF2178657.1"/>
    </source>
</evidence>
<dbReference type="GO" id="GO:0016491">
    <property type="term" value="F:oxidoreductase activity"/>
    <property type="evidence" value="ECO:0007669"/>
    <property type="project" value="UniProtKB-KW"/>
</dbReference>
<evidence type="ECO:0000259" key="5">
    <source>
        <dbReference type="Pfam" id="PF01565"/>
    </source>
</evidence>
<keyword evidence="2" id="KW-0285">Flavoprotein</keyword>
<proteinExistence type="inferred from homology"/>
<reference evidence="6" key="1">
    <citation type="journal article" date="2020" name="Stud. Mycol.">
        <title>101 Dothideomycetes genomes: a test case for predicting lifestyles and emergence of pathogens.</title>
        <authorList>
            <person name="Haridas S."/>
            <person name="Albert R."/>
            <person name="Binder M."/>
            <person name="Bloem J."/>
            <person name="Labutti K."/>
            <person name="Salamov A."/>
            <person name="Andreopoulos B."/>
            <person name="Baker S."/>
            <person name="Barry K."/>
            <person name="Bills G."/>
            <person name="Bluhm B."/>
            <person name="Cannon C."/>
            <person name="Castanera R."/>
            <person name="Culley D."/>
            <person name="Daum C."/>
            <person name="Ezra D."/>
            <person name="Gonzalez J."/>
            <person name="Henrissat B."/>
            <person name="Kuo A."/>
            <person name="Liang C."/>
            <person name="Lipzen A."/>
            <person name="Lutzoni F."/>
            <person name="Magnuson J."/>
            <person name="Mondo S."/>
            <person name="Nolan M."/>
            <person name="Ohm R."/>
            <person name="Pangilinan J."/>
            <person name="Park H.-J."/>
            <person name="Ramirez L."/>
            <person name="Alfaro M."/>
            <person name="Sun H."/>
            <person name="Tritt A."/>
            <person name="Yoshinaga Y."/>
            <person name="Zwiers L.-H."/>
            <person name="Turgeon B."/>
            <person name="Goodwin S."/>
            <person name="Spatafora J."/>
            <person name="Crous P."/>
            <person name="Grigoriev I."/>
        </authorList>
    </citation>
    <scope>NUCLEOTIDE SEQUENCE</scope>
    <source>
        <strain evidence="6">CBS 207.26</strain>
    </source>
</reference>
<keyword evidence="7" id="KW-1185">Reference proteome</keyword>
<dbReference type="AlphaFoldDB" id="A0A6A6DGR7"/>
<feature type="domain" description="FAD linked oxidase N-terminal" evidence="5">
    <location>
        <begin position="49"/>
        <end position="132"/>
    </location>
</feature>
<evidence type="ECO:0000256" key="4">
    <source>
        <dbReference type="ARBA" id="ARBA00023002"/>
    </source>
</evidence>
<dbReference type="Proteomes" id="UP000800200">
    <property type="component" value="Unassembled WGS sequence"/>
</dbReference>
<dbReference type="InterPro" id="IPR036318">
    <property type="entry name" value="FAD-bd_PCMH-like_sf"/>
</dbReference>